<evidence type="ECO:0000256" key="6">
    <source>
        <dbReference type="RuleBase" id="RU004379"/>
    </source>
</evidence>
<evidence type="ECO:0000256" key="3">
    <source>
        <dbReference type="ARBA" id="ARBA00022692"/>
    </source>
</evidence>
<feature type="transmembrane region" description="Helical" evidence="6">
    <location>
        <begin position="209"/>
        <end position="231"/>
    </location>
</feature>
<feature type="transmembrane region" description="Helical" evidence="6">
    <location>
        <begin position="34"/>
        <end position="61"/>
    </location>
</feature>
<keyword evidence="4 6" id="KW-1133">Transmembrane helix</keyword>
<evidence type="ECO:0000256" key="4">
    <source>
        <dbReference type="ARBA" id="ARBA00022989"/>
    </source>
</evidence>
<dbReference type="RefSeq" id="WP_222198818.1">
    <property type="nucleotide sequence ID" value="NZ_JAIMFO010000004.1"/>
</dbReference>
<evidence type="ECO:0000256" key="5">
    <source>
        <dbReference type="ARBA" id="ARBA00023136"/>
    </source>
</evidence>
<sequence length="235" mass="25515">MSNESLNIRDERTISPFDPTLDHSTRISRRQYNLIMGGLVTLGFAVIAAAAFLVMTPAFFFMVYENYGLVLLASVVVSIGGVFVLARGMRREGFGQALVGYGMIVGSIGFTTGMILPLYDLPSIANAFVGTAIIATLFTLLGSVYPQVFAKIRGVLSVALLGAIVVGLVGSFMNVSMAWLDYVVIAVFCGLIGYDTYRAQQCESTVKMAIFNAAQIWLDLVNIFIRLLAIVGRRR</sequence>
<organism evidence="7 8">
    <name type="scientific">Collinsella ureilytica</name>
    <dbReference type="NCBI Taxonomy" id="2869515"/>
    <lineage>
        <taxon>Bacteria</taxon>
        <taxon>Bacillati</taxon>
        <taxon>Actinomycetota</taxon>
        <taxon>Coriobacteriia</taxon>
        <taxon>Coriobacteriales</taxon>
        <taxon>Coriobacteriaceae</taxon>
        <taxon>Collinsella</taxon>
    </lineage>
</organism>
<name>A0ABS7MI98_9ACTN</name>
<proteinExistence type="inferred from homology"/>
<evidence type="ECO:0000256" key="2">
    <source>
        <dbReference type="ARBA" id="ARBA00010350"/>
    </source>
</evidence>
<comment type="caution">
    <text evidence="7">The sequence shown here is derived from an EMBL/GenBank/DDBJ whole genome shotgun (WGS) entry which is preliminary data.</text>
</comment>
<dbReference type="Pfam" id="PF01027">
    <property type="entry name" value="Bax1-I"/>
    <property type="match status" value="1"/>
</dbReference>
<evidence type="ECO:0000313" key="8">
    <source>
        <dbReference type="Proteomes" id="UP000700908"/>
    </source>
</evidence>
<feature type="transmembrane region" description="Helical" evidence="6">
    <location>
        <begin position="179"/>
        <end position="197"/>
    </location>
</feature>
<feature type="transmembrane region" description="Helical" evidence="6">
    <location>
        <begin position="67"/>
        <end position="86"/>
    </location>
</feature>
<protein>
    <submittedName>
        <fullName evidence="7">Bax inhibitor-1 family protein</fullName>
    </submittedName>
</protein>
<dbReference type="PANTHER" id="PTHR23291:SF50">
    <property type="entry name" value="PROTEIN LIFEGUARD 4"/>
    <property type="match status" value="1"/>
</dbReference>
<dbReference type="PANTHER" id="PTHR23291">
    <property type="entry name" value="BAX INHIBITOR-RELATED"/>
    <property type="match status" value="1"/>
</dbReference>
<keyword evidence="5 6" id="KW-0472">Membrane</keyword>
<evidence type="ECO:0000313" key="7">
    <source>
        <dbReference type="EMBL" id="MBY4797096.1"/>
    </source>
</evidence>
<reference evidence="7 8" key="1">
    <citation type="submission" date="2021-08" db="EMBL/GenBank/DDBJ databases">
        <title>Collinsella faecalis sp. nov. isolated from swine faeces.</title>
        <authorList>
            <person name="Oh B.S."/>
            <person name="Lee J.H."/>
        </authorList>
    </citation>
    <scope>NUCLEOTIDE SEQUENCE [LARGE SCALE GENOMIC DNA]</scope>
    <source>
        <strain evidence="7 8">AGMB00827</strain>
    </source>
</reference>
<dbReference type="InterPro" id="IPR006214">
    <property type="entry name" value="Bax_inhibitor_1-related"/>
</dbReference>
<evidence type="ECO:0000256" key="1">
    <source>
        <dbReference type="ARBA" id="ARBA00004141"/>
    </source>
</evidence>
<keyword evidence="8" id="KW-1185">Reference proteome</keyword>
<feature type="transmembrane region" description="Helical" evidence="6">
    <location>
        <begin position="98"/>
        <end position="119"/>
    </location>
</feature>
<feature type="transmembrane region" description="Helical" evidence="6">
    <location>
        <begin position="152"/>
        <end position="173"/>
    </location>
</feature>
<keyword evidence="3 6" id="KW-0812">Transmembrane</keyword>
<comment type="subcellular location">
    <subcellularLocation>
        <location evidence="1">Membrane</location>
        <topology evidence="1">Multi-pass membrane protein</topology>
    </subcellularLocation>
</comment>
<dbReference type="Proteomes" id="UP000700908">
    <property type="component" value="Unassembled WGS sequence"/>
</dbReference>
<dbReference type="EMBL" id="JAIMFO010000004">
    <property type="protein sequence ID" value="MBY4797096.1"/>
    <property type="molecule type" value="Genomic_DNA"/>
</dbReference>
<feature type="transmembrane region" description="Helical" evidence="6">
    <location>
        <begin position="125"/>
        <end position="145"/>
    </location>
</feature>
<comment type="similarity">
    <text evidence="2 6">Belongs to the BI1 family.</text>
</comment>
<gene>
    <name evidence="7" type="ORF">K6V98_01790</name>
</gene>
<accession>A0ABS7MI98</accession>